<accession>A0A1I0MRR5</accession>
<evidence type="ECO:0000313" key="4">
    <source>
        <dbReference type="EMBL" id="SEV90841.1"/>
    </source>
</evidence>
<feature type="compositionally biased region" description="Acidic residues" evidence="1">
    <location>
        <begin position="54"/>
        <end position="63"/>
    </location>
</feature>
<name>A0A1I0MRR5_9EURY</name>
<evidence type="ECO:0000313" key="5">
    <source>
        <dbReference type="Proteomes" id="UP000198518"/>
    </source>
</evidence>
<dbReference type="Pfam" id="PF24035">
    <property type="entry name" value="DUF7344"/>
    <property type="match status" value="1"/>
</dbReference>
<feature type="compositionally biased region" description="Polar residues" evidence="1">
    <location>
        <begin position="11"/>
        <end position="23"/>
    </location>
</feature>
<keyword evidence="2" id="KW-0472">Membrane</keyword>
<feature type="compositionally biased region" description="Polar residues" evidence="1">
    <location>
        <begin position="31"/>
        <end position="48"/>
    </location>
</feature>
<dbReference type="AlphaFoldDB" id="A0A1I0MRR5"/>
<keyword evidence="2" id="KW-0812">Transmembrane</keyword>
<organism evidence="4 5">
    <name type="scientific">Halobacterium jilantaiense</name>
    <dbReference type="NCBI Taxonomy" id="355548"/>
    <lineage>
        <taxon>Archaea</taxon>
        <taxon>Methanobacteriati</taxon>
        <taxon>Methanobacteriota</taxon>
        <taxon>Stenosarchaea group</taxon>
        <taxon>Halobacteria</taxon>
        <taxon>Halobacteriales</taxon>
        <taxon>Halobacteriaceae</taxon>
        <taxon>Halobacterium</taxon>
    </lineage>
</organism>
<dbReference type="Proteomes" id="UP000198518">
    <property type="component" value="Unassembled WGS sequence"/>
</dbReference>
<evidence type="ECO:0000256" key="1">
    <source>
        <dbReference type="SAM" id="MobiDB-lite"/>
    </source>
</evidence>
<feature type="region of interest" description="Disordered" evidence="1">
    <location>
        <begin position="1"/>
        <end position="67"/>
    </location>
</feature>
<dbReference type="EMBL" id="FOJA01000001">
    <property type="protein sequence ID" value="SEV90841.1"/>
    <property type="molecule type" value="Genomic_DNA"/>
</dbReference>
<reference evidence="4 5" key="1">
    <citation type="submission" date="2016-10" db="EMBL/GenBank/DDBJ databases">
        <authorList>
            <person name="de Groot N.N."/>
        </authorList>
    </citation>
    <scope>NUCLEOTIDE SEQUENCE [LARGE SCALE GENOMIC DNA]</scope>
    <source>
        <strain evidence="4 5">CGMCC 1.5337</strain>
    </source>
</reference>
<gene>
    <name evidence="4" type="ORF">SAMN04487945_0287</name>
</gene>
<protein>
    <recommendedName>
        <fullName evidence="3">DUF7344 domain-containing protein</fullName>
    </recommendedName>
</protein>
<sequence>MATHQERKHSATTVTDDTNSTMLEGTHETVDSGSQAEPATQSPDSPDTPNVDDSHEEEEEAEQTTELPLDVTFEVLKNKRRRLVLEYLRDTEETVTIGELAEHIAAIENDTTVKQLNAQQRKRVYIGLYQCHLPKMDDAGVVAFDQNRGRIEPGDNVDGLYDYLDVGEEMESESMNRVYLGSSLGFGVLFLGAQAAGAATLATALVVVFLAFALCLSGWQRLFEED</sequence>
<keyword evidence="5" id="KW-1185">Reference proteome</keyword>
<feature type="transmembrane region" description="Helical" evidence="2">
    <location>
        <begin position="201"/>
        <end position="219"/>
    </location>
</feature>
<keyword evidence="2" id="KW-1133">Transmembrane helix</keyword>
<proteinExistence type="predicted"/>
<feature type="domain" description="DUF7344" evidence="3">
    <location>
        <begin position="73"/>
        <end position="152"/>
    </location>
</feature>
<dbReference type="InterPro" id="IPR055768">
    <property type="entry name" value="DUF7344"/>
</dbReference>
<evidence type="ECO:0000259" key="3">
    <source>
        <dbReference type="Pfam" id="PF24035"/>
    </source>
</evidence>
<feature type="transmembrane region" description="Helical" evidence="2">
    <location>
        <begin position="178"/>
        <end position="195"/>
    </location>
</feature>
<evidence type="ECO:0000256" key="2">
    <source>
        <dbReference type="SAM" id="Phobius"/>
    </source>
</evidence>